<evidence type="ECO:0000256" key="2">
    <source>
        <dbReference type="SAM" id="SignalP"/>
    </source>
</evidence>
<feature type="region of interest" description="Disordered" evidence="1">
    <location>
        <begin position="30"/>
        <end position="58"/>
    </location>
</feature>
<keyword evidence="2" id="KW-0732">Signal</keyword>
<reference evidence="3" key="1">
    <citation type="submission" date="2015-04" db="UniProtKB">
        <authorList>
            <consortium name="EnsemblPlants"/>
        </authorList>
    </citation>
    <scope>IDENTIFICATION</scope>
</reference>
<dbReference type="PANTHER" id="PTHR37372:SF1">
    <property type="entry name" value="GEO07177P1"/>
    <property type="match status" value="1"/>
</dbReference>
<dbReference type="PANTHER" id="PTHR37372">
    <property type="entry name" value="OS06G0316800 PROTEIN"/>
    <property type="match status" value="1"/>
</dbReference>
<evidence type="ECO:0000256" key="1">
    <source>
        <dbReference type="SAM" id="MobiDB-lite"/>
    </source>
</evidence>
<protein>
    <recommendedName>
        <fullName evidence="5">Glycine rich protein</fullName>
    </recommendedName>
</protein>
<dbReference type="Proteomes" id="UP000026962">
    <property type="component" value="Chromosome 6"/>
</dbReference>
<accession>A0A0E0LB04</accession>
<reference evidence="3" key="2">
    <citation type="submission" date="2018-05" db="EMBL/GenBank/DDBJ databases">
        <title>OpunRS2 (Oryza punctata Reference Sequence Version 2).</title>
        <authorList>
            <person name="Zhang J."/>
            <person name="Kudrna D."/>
            <person name="Lee S."/>
            <person name="Talag J."/>
            <person name="Welchert J."/>
            <person name="Wing R.A."/>
        </authorList>
    </citation>
    <scope>NUCLEOTIDE SEQUENCE [LARGE SCALE GENOMIC DNA]</scope>
</reference>
<feature type="chain" id="PRO_5002366024" description="Glycine rich protein" evidence="2">
    <location>
        <begin position="26"/>
        <end position="113"/>
    </location>
</feature>
<evidence type="ECO:0000313" key="3">
    <source>
        <dbReference type="EnsemblPlants" id="OPUNC06G12020.2"/>
    </source>
</evidence>
<keyword evidence="4" id="KW-1185">Reference proteome</keyword>
<dbReference type="InterPro" id="IPR052872">
    <property type="entry name" value="ESR_Regulator"/>
</dbReference>
<evidence type="ECO:0000313" key="4">
    <source>
        <dbReference type="Proteomes" id="UP000026962"/>
    </source>
</evidence>
<proteinExistence type="predicted"/>
<feature type="signal peptide" evidence="2">
    <location>
        <begin position="1"/>
        <end position="25"/>
    </location>
</feature>
<organism evidence="3">
    <name type="scientific">Oryza punctata</name>
    <name type="common">Red rice</name>
    <dbReference type="NCBI Taxonomy" id="4537"/>
    <lineage>
        <taxon>Eukaryota</taxon>
        <taxon>Viridiplantae</taxon>
        <taxon>Streptophyta</taxon>
        <taxon>Embryophyta</taxon>
        <taxon>Tracheophyta</taxon>
        <taxon>Spermatophyta</taxon>
        <taxon>Magnoliopsida</taxon>
        <taxon>Liliopsida</taxon>
        <taxon>Poales</taxon>
        <taxon>Poaceae</taxon>
        <taxon>BOP clade</taxon>
        <taxon>Oryzoideae</taxon>
        <taxon>Oryzeae</taxon>
        <taxon>Oryzinae</taxon>
        <taxon>Oryza</taxon>
    </lineage>
</organism>
<dbReference type="EnsemblPlants" id="OPUNC06G12020.2">
    <property type="protein sequence ID" value="OPUNC06G12020.2"/>
    <property type="gene ID" value="OPUNC06G12020"/>
</dbReference>
<evidence type="ECO:0008006" key="5">
    <source>
        <dbReference type="Google" id="ProtNLM"/>
    </source>
</evidence>
<sequence length="113" mass="11003">MASKSLLLLGVVIASLLLVSQEVAAARELTEANEDKGNNMKPEVAHGPEDAKLAHHADGYGQGGSYGNGYGSGYGGRNGGGYGGGYGGYGGGYGGGGYPGGGYYGGGGGGGWH</sequence>
<dbReference type="Gramene" id="OPUNC06G12020.2">
    <property type="protein sequence ID" value="OPUNC06G12020.2"/>
    <property type="gene ID" value="OPUNC06G12020"/>
</dbReference>
<name>A0A0E0LB04_ORYPU</name>
<dbReference type="AlphaFoldDB" id="A0A0E0LB04"/>